<evidence type="ECO:0000259" key="1">
    <source>
        <dbReference type="Pfam" id="PF08926"/>
    </source>
</evidence>
<dbReference type="Proteomes" id="UP000010556">
    <property type="component" value="Unassembled WGS sequence"/>
</dbReference>
<dbReference type="FunFam" id="1.20.1480.20:FF:000001">
    <property type="entry name" value="microtubule-associated serine/threonine-protein kinase 4 isoform X1"/>
    <property type="match status" value="1"/>
</dbReference>
<evidence type="ECO:0000313" key="3">
    <source>
        <dbReference type="Proteomes" id="UP000010556"/>
    </source>
</evidence>
<feature type="domain" description="Microtubule-associated serine/threonine-protein kinase pre-PK" evidence="1">
    <location>
        <begin position="1"/>
        <end position="144"/>
    </location>
</feature>
<name>L5M1V0_MYODS</name>
<keyword evidence="2" id="KW-0808">Transferase</keyword>
<dbReference type="SUPFAM" id="SSF140482">
    <property type="entry name" value="MAST3 pre-PK domain-like"/>
    <property type="match status" value="1"/>
</dbReference>
<dbReference type="InterPro" id="IPR023142">
    <property type="entry name" value="MAST_pre-PK_dom_sf"/>
</dbReference>
<keyword evidence="3" id="KW-1185">Reference proteome</keyword>
<keyword evidence="2" id="KW-0418">Kinase</keyword>
<dbReference type="EMBL" id="KB105424">
    <property type="protein sequence ID" value="ELK32297.1"/>
    <property type="molecule type" value="Genomic_DNA"/>
</dbReference>
<dbReference type="Pfam" id="PF08926">
    <property type="entry name" value="DUF1908"/>
    <property type="match status" value="1"/>
</dbReference>
<dbReference type="Gene3D" id="1.20.1480.20">
    <property type="entry name" value="MAST3 pre-PK domain-like"/>
    <property type="match status" value="1"/>
</dbReference>
<dbReference type="GO" id="GO:0004674">
    <property type="term" value="F:protein serine/threonine kinase activity"/>
    <property type="evidence" value="ECO:0007669"/>
    <property type="project" value="InterPro"/>
</dbReference>
<dbReference type="InterPro" id="IPR015022">
    <property type="entry name" value="MAST_pre-PK_dom"/>
</dbReference>
<reference evidence="3" key="1">
    <citation type="journal article" date="2013" name="Science">
        <title>Comparative analysis of bat genomes provides insight into the evolution of flight and immunity.</title>
        <authorList>
            <person name="Zhang G."/>
            <person name="Cowled C."/>
            <person name="Shi Z."/>
            <person name="Huang Z."/>
            <person name="Bishop-Lilly K.A."/>
            <person name="Fang X."/>
            <person name="Wynne J.W."/>
            <person name="Xiong Z."/>
            <person name="Baker M.L."/>
            <person name="Zhao W."/>
            <person name="Tachedjian M."/>
            <person name="Zhu Y."/>
            <person name="Zhou P."/>
            <person name="Jiang X."/>
            <person name="Ng J."/>
            <person name="Yang L."/>
            <person name="Wu L."/>
            <person name="Xiao J."/>
            <person name="Feng Y."/>
            <person name="Chen Y."/>
            <person name="Sun X."/>
            <person name="Zhang Y."/>
            <person name="Marsh G.A."/>
            <person name="Crameri G."/>
            <person name="Broder C.C."/>
            <person name="Frey K.G."/>
            <person name="Wang L.F."/>
            <person name="Wang J."/>
        </authorList>
    </citation>
    <scope>NUCLEOTIDE SEQUENCE [LARGE SCALE GENOMIC DNA]</scope>
</reference>
<organism evidence="2 3">
    <name type="scientific">Myotis davidii</name>
    <name type="common">David's myotis</name>
    <dbReference type="NCBI Taxonomy" id="225400"/>
    <lineage>
        <taxon>Eukaryota</taxon>
        <taxon>Metazoa</taxon>
        <taxon>Chordata</taxon>
        <taxon>Craniata</taxon>
        <taxon>Vertebrata</taxon>
        <taxon>Euteleostomi</taxon>
        <taxon>Mammalia</taxon>
        <taxon>Eutheria</taxon>
        <taxon>Laurasiatheria</taxon>
        <taxon>Chiroptera</taxon>
        <taxon>Yangochiroptera</taxon>
        <taxon>Vespertilionidae</taxon>
        <taxon>Myotis</taxon>
    </lineage>
</organism>
<dbReference type="GO" id="GO:0000287">
    <property type="term" value="F:magnesium ion binding"/>
    <property type="evidence" value="ECO:0007669"/>
    <property type="project" value="InterPro"/>
</dbReference>
<dbReference type="eggNOG" id="KOG0606">
    <property type="taxonomic scope" value="Eukaryota"/>
</dbReference>
<proteinExistence type="predicted"/>
<gene>
    <name evidence="2" type="ORF">MDA_GLEAN10002321</name>
</gene>
<dbReference type="GO" id="GO:0005524">
    <property type="term" value="F:ATP binding"/>
    <property type="evidence" value="ECO:0007669"/>
    <property type="project" value="InterPro"/>
</dbReference>
<dbReference type="AlphaFoldDB" id="L5M1V0"/>
<evidence type="ECO:0000313" key="2">
    <source>
        <dbReference type="EMBL" id="ELK32297.1"/>
    </source>
</evidence>
<protein>
    <submittedName>
        <fullName evidence="2">Microtubule-associated serine/threonine-protein kinase 3</fullName>
    </submittedName>
</protein>
<sequence length="148" mass="16637">MEGRLQEFLTAYSPGAQLALADGVLGFIHHQIVELARDCLAKSGEALVTSRYFLEMQEKLERLLQDAHERSDSEEVGFVVQLVRKLLIIISRPARLLECLEFDPEEFYHLLEAAEGQAREGQGIKTDLPQYIIGQLGLTKDPLEGELT</sequence>
<accession>L5M1V0</accession>